<keyword evidence="5" id="KW-0732">Signal</keyword>
<dbReference type="EMBL" id="KN846960">
    <property type="protein sequence ID" value="KIW65357.1"/>
    <property type="molecule type" value="Genomic_DNA"/>
</dbReference>
<accession>A0A0D2DT88</accession>
<evidence type="ECO:0000313" key="7">
    <source>
        <dbReference type="EMBL" id="KIW65357.1"/>
    </source>
</evidence>
<feature type="active site" evidence="3">
    <location>
        <position position="237"/>
    </location>
</feature>
<feature type="region of interest" description="Disordered" evidence="4">
    <location>
        <begin position="465"/>
        <end position="490"/>
    </location>
</feature>
<organism evidence="7 8">
    <name type="scientific">Phialophora macrospora</name>
    <dbReference type="NCBI Taxonomy" id="1851006"/>
    <lineage>
        <taxon>Eukaryota</taxon>
        <taxon>Fungi</taxon>
        <taxon>Dikarya</taxon>
        <taxon>Ascomycota</taxon>
        <taxon>Pezizomycotina</taxon>
        <taxon>Eurotiomycetes</taxon>
        <taxon>Chaetothyriomycetidae</taxon>
        <taxon>Chaetothyriales</taxon>
        <taxon>Herpotrichiellaceae</taxon>
        <taxon>Phialophora</taxon>
    </lineage>
</organism>
<dbReference type="InterPro" id="IPR050300">
    <property type="entry name" value="GDXG_lipolytic_enzyme"/>
</dbReference>
<comment type="similarity">
    <text evidence="1">Belongs to the 'GDXG' lipolytic enzyme family.</text>
</comment>
<dbReference type="HOGENOM" id="CLU_027519_0_0_1"/>
<dbReference type="Gene3D" id="3.40.50.1820">
    <property type="entry name" value="alpha/beta hydrolase"/>
    <property type="match status" value="1"/>
</dbReference>
<dbReference type="InterPro" id="IPR033140">
    <property type="entry name" value="Lipase_GDXG_put_SER_AS"/>
</dbReference>
<reference evidence="7 8" key="1">
    <citation type="submission" date="2015-01" db="EMBL/GenBank/DDBJ databases">
        <title>The Genome Sequence of Capronia semiimmersa CBS27337.</title>
        <authorList>
            <consortium name="The Broad Institute Genomics Platform"/>
            <person name="Cuomo C."/>
            <person name="de Hoog S."/>
            <person name="Gorbushina A."/>
            <person name="Stielow B."/>
            <person name="Teixiera M."/>
            <person name="Abouelleil A."/>
            <person name="Chapman S.B."/>
            <person name="Priest M."/>
            <person name="Young S.K."/>
            <person name="Wortman J."/>
            <person name="Nusbaum C."/>
            <person name="Birren B."/>
        </authorList>
    </citation>
    <scope>NUCLEOTIDE SEQUENCE [LARGE SCALE GENOMIC DNA]</scope>
    <source>
        <strain evidence="7 8">CBS 27337</strain>
    </source>
</reference>
<dbReference type="SUPFAM" id="SSF53474">
    <property type="entry name" value="alpha/beta-Hydrolases"/>
    <property type="match status" value="1"/>
</dbReference>
<dbReference type="InterPro" id="IPR029058">
    <property type="entry name" value="AB_hydrolase_fold"/>
</dbReference>
<keyword evidence="2" id="KW-0378">Hydrolase</keyword>
<evidence type="ECO:0000256" key="3">
    <source>
        <dbReference type="PROSITE-ProRule" id="PRU10038"/>
    </source>
</evidence>
<gene>
    <name evidence="7" type="ORF">PV04_07623</name>
</gene>
<name>A0A0D2DT88_9EURO</name>
<dbReference type="GO" id="GO:0016787">
    <property type="term" value="F:hydrolase activity"/>
    <property type="evidence" value="ECO:0007669"/>
    <property type="project" value="UniProtKB-KW"/>
</dbReference>
<dbReference type="STRING" id="5601.A0A0D2DT88"/>
<dbReference type="PANTHER" id="PTHR48081:SF25">
    <property type="entry name" value="PUTATIVE (AFU_ORTHOLOGUE AFUA_3G11560)-RELATED"/>
    <property type="match status" value="1"/>
</dbReference>
<sequence length="490" mass="54056">MDISPRALIKLLLPRLPLLLKIAILNTLSLSPNSAKQDLQTELTVVILRSIFNVRRTMGYLQHVSLKDPGVKGPVSIAKVTIPPPTDEEGPRDAIVRAIQELGDGSETYDLPDVVSVQAEWTGYRKGVAKNEPRPDFPEEAQYRILMAGVTSNTTILYFHGGVYFLMDPCSHRQSVAHLARLTGGRGYSVRYRLAPQNPFPAQLLDALIAYLSLLSPPNGSFHEPVPAKSIVFAGDSAGGNLAVVLLQLLLTLRRIGLRTIKFHGVDVAIELPAGVALNSCWADLSRSMPSIHKNAQFDYLDPPNAEGISNSDPLPDDLWPVRPPRAEIFCNASMVAHPLVSPLAAHPELWEGMPPAWLCLGNEGLEDEITILARRMHQGGGVVHFVGYEGMPHCFAMMFPTSPKGKDCFQREADFMTNVVSGAGPTSSEAVWVKAFSNPPDPKELDFEHLSEITNQEVASALERMREHARRREQEALKKWNEQQSRPKL</sequence>
<dbReference type="PANTHER" id="PTHR48081">
    <property type="entry name" value="AB HYDROLASE SUPERFAMILY PROTEIN C4A8.06C"/>
    <property type="match status" value="1"/>
</dbReference>
<proteinExistence type="inferred from homology"/>
<feature type="domain" description="Alpha/beta hydrolase fold-3" evidence="6">
    <location>
        <begin position="156"/>
        <end position="397"/>
    </location>
</feature>
<dbReference type="InterPro" id="IPR013094">
    <property type="entry name" value="AB_hydrolase_3"/>
</dbReference>
<dbReference type="PROSITE" id="PS01174">
    <property type="entry name" value="LIPASE_GDXG_SER"/>
    <property type="match status" value="1"/>
</dbReference>
<evidence type="ECO:0000256" key="4">
    <source>
        <dbReference type="SAM" id="MobiDB-lite"/>
    </source>
</evidence>
<dbReference type="Proteomes" id="UP000054266">
    <property type="component" value="Unassembled WGS sequence"/>
</dbReference>
<evidence type="ECO:0000259" key="6">
    <source>
        <dbReference type="Pfam" id="PF07859"/>
    </source>
</evidence>
<protein>
    <recommendedName>
        <fullName evidence="6">Alpha/beta hydrolase fold-3 domain-containing protein</fullName>
    </recommendedName>
</protein>
<evidence type="ECO:0000256" key="5">
    <source>
        <dbReference type="SAM" id="SignalP"/>
    </source>
</evidence>
<dbReference type="AlphaFoldDB" id="A0A0D2DT88"/>
<feature type="signal peptide" evidence="5">
    <location>
        <begin position="1"/>
        <end position="23"/>
    </location>
</feature>
<feature type="compositionally biased region" description="Basic and acidic residues" evidence="4">
    <location>
        <begin position="465"/>
        <end position="482"/>
    </location>
</feature>
<dbReference type="Pfam" id="PF07859">
    <property type="entry name" value="Abhydrolase_3"/>
    <property type="match status" value="1"/>
</dbReference>
<feature type="chain" id="PRO_5002240819" description="Alpha/beta hydrolase fold-3 domain-containing protein" evidence="5">
    <location>
        <begin position="24"/>
        <end position="490"/>
    </location>
</feature>
<evidence type="ECO:0000256" key="2">
    <source>
        <dbReference type="ARBA" id="ARBA00022801"/>
    </source>
</evidence>
<keyword evidence="8" id="KW-1185">Reference proteome</keyword>
<evidence type="ECO:0000313" key="8">
    <source>
        <dbReference type="Proteomes" id="UP000054266"/>
    </source>
</evidence>
<evidence type="ECO:0000256" key="1">
    <source>
        <dbReference type="ARBA" id="ARBA00010515"/>
    </source>
</evidence>